<dbReference type="PANTHER" id="PTHR30204:SF58">
    <property type="entry name" value="HTH-TYPE TRANSCRIPTIONAL REGULATOR YFMP"/>
    <property type="match status" value="1"/>
</dbReference>
<gene>
    <name evidence="3" type="ORF">UFOPK1740_00784</name>
</gene>
<dbReference type="GO" id="GO:0003677">
    <property type="term" value="F:DNA binding"/>
    <property type="evidence" value="ECO:0007669"/>
    <property type="project" value="UniProtKB-KW"/>
</dbReference>
<reference evidence="3" key="1">
    <citation type="submission" date="2020-05" db="EMBL/GenBank/DDBJ databases">
        <authorList>
            <person name="Chiriac C."/>
            <person name="Salcher M."/>
            <person name="Ghai R."/>
            <person name="Kavagutti S V."/>
        </authorList>
    </citation>
    <scope>NUCLEOTIDE SEQUENCE</scope>
</reference>
<evidence type="ECO:0000256" key="1">
    <source>
        <dbReference type="ARBA" id="ARBA00023125"/>
    </source>
</evidence>
<dbReference type="PANTHER" id="PTHR30204">
    <property type="entry name" value="REDOX-CYCLING DRUG-SENSING TRANSCRIPTIONAL ACTIVATOR SOXR"/>
    <property type="match status" value="1"/>
</dbReference>
<accession>A0A6J6EUW5</accession>
<name>A0A6J6EUW5_9ZZZZ</name>
<dbReference type="Gene3D" id="1.10.1660.10">
    <property type="match status" value="1"/>
</dbReference>
<feature type="domain" description="HTH merR-type" evidence="2">
    <location>
        <begin position="16"/>
        <end position="84"/>
    </location>
</feature>
<sequence>MTAKKNYRNVEDHIPVFAISIAAELSGLHPQTLRQYDKLGIVSPSRQGGSRRLYSRIDIAKLKYVAQLTSEGVNLEGVKRILVLENHIRSLEARLVGVIRPGNTTDVELWKSRRIQKTS</sequence>
<dbReference type="PROSITE" id="PS00552">
    <property type="entry name" value="HTH_MERR_1"/>
    <property type="match status" value="1"/>
</dbReference>
<dbReference type="SMART" id="SM00422">
    <property type="entry name" value="HTH_MERR"/>
    <property type="match status" value="1"/>
</dbReference>
<dbReference type="NCBIfam" id="NF047375">
    <property type="entry name" value="HeatShock_HspR"/>
    <property type="match status" value="1"/>
</dbReference>
<dbReference type="InterPro" id="IPR047057">
    <property type="entry name" value="MerR_fam"/>
</dbReference>
<dbReference type="GO" id="GO:0003700">
    <property type="term" value="F:DNA-binding transcription factor activity"/>
    <property type="evidence" value="ECO:0007669"/>
    <property type="project" value="InterPro"/>
</dbReference>
<evidence type="ECO:0000259" key="2">
    <source>
        <dbReference type="PROSITE" id="PS50937"/>
    </source>
</evidence>
<dbReference type="PROSITE" id="PS50937">
    <property type="entry name" value="HTH_MERR_2"/>
    <property type="match status" value="1"/>
</dbReference>
<dbReference type="InterPro" id="IPR000551">
    <property type="entry name" value="MerR-type_HTH_dom"/>
</dbReference>
<dbReference type="SUPFAM" id="SSF46955">
    <property type="entry name" value="Putative DNA-binding domain"/>
    <property type="match status" value="1"/>
</dbReference>
<dbReference type="EMBL" id="CAEZTU010000033">
    <property type="protein sequence ID" value="CAB4579225.1"/>
    <property type="molecule type" value="Genomic_DNA"/>
</dbReference>
<proteinExistence type="predicted"/>
<evidence type="ECO:0000313" key="3">
    <source>
        <dbReference type="EMBL" id="CAB4579225.1"/>
    </source>
</evidence>
<dbReference type="Pfam" id="PF13411">
    <property type="entry name" value="MerR_1"/>
    <property type="match status" value="1"/>
</dbReference>
<protein>
    <submittedName>
        <fullName evidence="3">Unannotated protein</fullName>
    </submittedName>
</protein>
<dbReference type="AlphaFoldDB" id="A0A6J6EUW5"/>
<dbReference type="InterPro" id="IPR009061">
    <property type="entry name" value="DNA-bd_dom_put_sf"/>
</dbReference>
<keyword evidence="1" id="KW-0238">DNA-binding</keyword>
<organism evidence="3">
    <name type="scientific">freshwater metagenome</name>
    <dbReference type="NCBI Taxonomy" id="449393"/>
    <lineage>
        <taxon>unclassified sequences</taxon>
        <taxon>metagenomes</taxon>
        <taxon>ecological metagenomes</taxon>
    </lineage>
</organism>